<dbReference type="Proteomes" id="UP001055072">
    <property type="component" value="Unassembled WGS sequence"/>
</dbReference>
<organism evidence="1 2">
    <name type="scientific">Irpex rosettiformis</name>
    <dbReference type="NCBI Taxonomy" id="378272"/>
    <lineage>
        <taxon>Eukaryota</taxon>
        <taxon>Fungi</taxon>
        <taxon>Dikarya</taxon>
        <taxon>Basidiomycota</taxon>
        <taxon>Agaricomycotina</taxon>
        <taxon>Agaricomycetes</taxon>
        <taxon>Polyporales</taxon>
        <taxon>Irpicaceae</taxon>
        <taxon>Irpex</taxon>
    </lineage>
</organism>
<comment type="caution">
    <text evidence="1">The sequence shown here is derived from an EMBL/GenBank/DDBJ whole genome shotgun (WGS) entry which is preliminary data.</text>
</comment>
<proteinExistence type="predicted"/>
<dbReference type="EMBL" id="MU274917">
    <property type="protein sequence ID" value="KAI0087632.1"/>
    <property type="molecule type" value="Genomic_DNA"/>
</dbReference>
<sequence>MSDNPLQVDAFRAVDSVDEEKGNGSQLSPSADLSYNDSVVGSKQDDAVHLARAWRKMDYTVLPIVTIIFFLCFLDKGNIGNARIAGLQKDLHMSNYQYSLAITITFLPYIVIELPSNLWLKRIGPNIVLPLMALLWGVATTLQGTVTSYGGLIACRFFIGLFEGMLCGLPPGCMLYLSSFYPRQQLQLRMSIFFAAPTVSGAFSGLLASAILHMEGIGGKRGWAWVFILEGLFTTLFGFFALFVLPRTPSHVRLLTTEEKELVNRVLHDESSYDLSEKDNKVRWKDVWYTLKLPQLWFIGMFGSFFNGASISGLTYFTPSIVASLGYTANRAQLMSVPPFAVAFVLAIASSYFADRYAKRGLVMIIFALLGITGFGIFLGSHHPHARYASLSLILPGTYAIAPPLVTWTANNCHSPYTTRATSIALLAVTTNSGGIFSTWLLGSWSKPPGYTAGAWVLMMFQVGIGLCSAGCWWVLARSNRQKGTRYIM</sequence>
<gene>
    <name evidence="1" type="ORF">BDY19DRAFT_892735</name>
</gene>
<keyword evidence="2" id="KW-1185">Reference proteome</keyword>
<evidence type="ECO:0000313" key="1">
    <source>
        <dbReference type="EMBL" id="KAI0087632.1"/>
    </source>
</evidence>
<protein>
    <submittedName>
        <fullName evidence="1">MFS general substrate transporter</fullName>
    </submittedName>
</protein>
<accession>A0ACB8TZV8</accession>
<evidence type="ECO:0000313" key="2">
    <source>
        <dbReference type="Proteomes" id="UP001055072"/>
    </source>
</evidence>
<name>A0ACB8TZV8_9APHY</name>
<reference evidence="1" key="1">
    <citation type="journal article" date="2021" name="Environ. Microbiol.">
        <title>Gene family expansions and transcriptome signatures uncover fungal adaptations to wood decay.</title>
        <authorList>
            <person name="Hage H."/>
            <person name="Miyauchi S."/>
            <person name="Viragh M."/>
            <person name="Drula E."/>
            <person name="Min B."/>
            <person name="Chaduli D."/>
            <person name="Navarro D."/>
            <person name="Favel A."/>
            <person name="Norest M."/>
            <person name="Lesage-Meessen L."/>
            <person name="Balint B."/>
            <person name="Merenyi Z."/>
            <person name="de Eugenio L."/>
            <person name="Morin E."/>
            <person name="Martinez A.T."/>
            <person name="Baldrian P."/>
            <person name="Stursova M."/>
            <person name="Martinez M.J."/>
            <person name="Novotny C."/>
            <person name="Magnuson J.K."/>
            <person name="Spatafora J.W."/>
            <person name="Maurice S."/>
            <person name="Pangilinan J."/>
            <person name="Andreopoulos W."/>
            <person name="LaButti K."/>
            <person name="Hundley H."/>
            <person name="Na H."/>
            <person name="Kuo A."/>
            <person name="Barry K."/>
            <person name="Lipzen A."/>
            <person name="Henrissat B."/>
            <person name="Riley R."/>
            <person name="Ahrendt S."/>
            <person name="Nagy L.G."/>
            <person name="Grigoriev I.V."/>
            <person name="Martin F."/>
            <person name="Rosso M.N."/>
        </authorList>
    </citation>
    <scope>NUCLEOTIDE SEQUENCE</scope>
    <source>
        <strain evidence="1">CBS 384.51</strain>
    </source>
</reference>